<evidence type="ECO:0000313" key="10">
    <source>
        <dbReference type="EMBL" id="AEI44106.1"/>
    </source>
</evidence>
<dbReference type="AlphaFoldDB" id="F8FLH9"/>
<evidence type="ECO:0000256" key="7">
    <source>
        <dbReference type="ARBA" id="ARBA00023288"/>
    </source>
</evidence>
<organism evidence="10 11">
    <name type="scientific">Paenibacillus mucilaginosus (strain KNP414)</name>
    <dbReference type="NCBI Taxonomy" id="1036673"/>
    <lineage>
        <taxon>Bacteria</taxon>
        <taxon>Bacillati</taxon>
        <taxon>Bacillota</taxon>
        <taxon>Bacilli</taxon>
        <taxon>Bacillales</taxon>
        <taxon>Paenibacillaceae</taxon>
        <taxon>Paenibacillus</taxon>
    </lineage>
</organism>
<evidence type="ECO:0000313" key="11">
    <source>
        <dbReference type="Proteomes" id="UP000006620"/>
    </source>
</evidence>
<keyword evidence="5" id="KW-0472">Membrane</keyword>
<dbReference type="PANTHER" id="PTHR35789">
    <property type="entry name" value="SPORE GERMINATION PROTEIN B3"/>
    <property type="match status" value="1"/>
</dbReference>
<dbReference type="InterPro" id="IPR008844">
    <property type="entry name" value="Spore_GerAC-like"/>
</dbReference>
<dbReference type="InterPro" id="IPR057336">
    <property type="entry name" value="GerAC_N"/>
</dbReference>
<name>F8FLH9_PAEMK</name>
<comment type="subcellular location">
    <subcellularLocation>
        <location evidence="1">Membrane</location>
        <topology evidence="1">Lipid-anchor</topology>
    </subcellularLocation>
</comment>
<proteinExistence type="inferred from homology"/>
<dbReference type="NCBIfam" id="TIGR02887">
    <property type="entry name" value="spore_ger_x_C"/>
    <property type="match status" value="1"/>
</dbReference>
<dbReference type="HOGENOM" id="CLU_051140_0_2_9"/>
<evidence type="ECO:0000256" key="4">
    <source>
        <dbReference type="ARBA" id="ARBA00022729"/>
    </source>
</evidence>
<dbReference type="RefSeq" id="WP_013919259.1">
    <property type="nucleotide sequence ID" value="NC_015690.1"/>
</dbReference>
<dbReference type="Gene3D" id="3.30.300.210">
    <property type="entry name" value="Nutrient germinant receptor protein C, domain 3"/>
    <property type="match status" value="1"/>
</dbReference>
<gene>
    <name evidence="10" type="ordered locus">KNP414_05582</name>
</gene>
<evidence type="ECO:0000256" key="6">
    <source>
        <dbReference type="ARBA" id="ARBA00023139"/>
    </source>
</evidence>
<keyword evidence="7" id="KW-0449">Lipoprotein</keyword>
<dbReference type="Pfam" id="PF05504">
    <property type="entry name" value="Spore_GerAC"/>
    <property type="match status" value="1"/>
</dbReference>
<dbReference type="PATRIC" id="fig|1036673.3.peg.5177"/>
<accession>F8FLH9</accession>
<dbReference type="Proteomes" id="UP000006620">
    <property type="component" value="Chromosome"/>
</dbReference>
<sequence>MIRSLLPGLRMPFVLAALLLTAGCSQLKDIDKRLFVVAIGIDPVPGSKDRMKITLKAAIPQGDPKQGGQEFDLITIEAGSIAESLRLAKSKVDKELDFGHTKGLLFGEKLSPDALAYAVDWAVRRRDIQLVSLTALAQPTAYDILKQKIKTERVPGKALFLALSREGTESPFIVPAYLFDLHRKLYEPGWSPALPIVEYKGKQFNINKLAVLRKKQTAGTLTPDETKLYNILTRRHVRTNLNLMWKENRLALNLDQTNSWYRIISSGEGGTQVVFHLHLSGMLEETRMVTSLSGAELRELETAYTEKLSKDVRALLTKLQQWDTDPLGLGLHYEARHPGRSWKELYPGASFTVQAKVQIRSTGVIL</sequence>
<dbReference type="EMBL" id="CP002869">
    <property type="protein sequence ID" value="AEI44106.1"/>
    <property type="molecule type" value="Genomic_DNA"/>
</dbReference>
<reference evidence="11" key="1">
    <citation type="submission" date="2011-06" db="EMBL/GenBank/DDBJ databases">
        <title>Complete genome sequence of Paenibacillus mucilaginosus KNP414.</title>
        <authorList>
            <person name="Wang J."/>
            <person name="Hu S."/>
            <person name="Hu X."/>
            <person name="Zhang B."/>
            <person name="Dong D."/>
            <person name="Zhang S."/>
            <person name="Zhao K."/>
            <person name="Wu D."/>
        </authorList>
    </citation>
    <scope>NUCLEOTIDE SEQUENCE [LARGE SCALE GENOMIC DNA]</scope>
    <source>
        <strain evidence="11">KNP414</strain>
    </source>
</reference>
<keyword evidence="4" id="KW-0732">Signal</keyword>
<evidence type="ECO:0000259" key="9">
    <source>
        <dbReference type="Pfam" id="PF25198"/>
    </source>
</evidence>
<evidence type="ECO:0000259" key="8">
    <source>
        <dbReference type="Pfam" id="PF05504"/>
    </source>
</evidence>
<dbReference type="GO" id="GO:0009847">
    <property type="term" value="P:spore germination"/>
    <property type="evidence" value="ECO:0007669"/>
    <property type="project" value="InterPro"/>
</dbReference>
<dbReference type="KEGG" id="pms:KNP414_05582"/>
<reference evidence="10 11" key="2">
    <citation type="journal article" date="2013" name="Genome Announc.">
        <title>Genome Sequence of Growth-Improving Paenibacillus mucilaginosus Strain KNP414.</title>
        <authorList>
            <person name="Lu J.J."/>
            <person name="Wang J.F."/>
            <person name="Hu X.F."/>
        </authorList>
    </citation>
    <scope>NUCLEOTIDE SEQUENCE [LARGE SCALE GENOMIC DNA]</scope>
    <source>
        <strain evidence="10 11">KNP414</strain>
    </source>
</reference>
<keyword evidence="6" id="KW-0564">Palmitate</keyword>
<comment type="similarity">
    <text evidence="2">Belongs to the GerABKC lipoprotein family.</text>
</comment>
<dbReference type="PROSITE" id="PS51257">
    <property type="entry name" value="PROKAR_LIPOPROTEIN"/>
    <property type="match status" value="1"/>
</dbReference>
<evidence type="ECO:0000256" key="1">
    <source>
        <dbReference type="ARBA" id="ARBA00004635"/>
    </source>
</evidence>
<dbReference type="InterPro" id="IPR038501">
    <property type="entry name" value="Spore_GerAC_C_sf"/>
</dbReference>
<feature type="domain" description="Spore germination protein N-terminal" evidence="9">
    <location>
        <begin position="28"/>
        <end position="198"/>
    </location>
</feature>
<evidence type="ECO:0000256" key="2">
    <source>
        <dbReference type="ARBA" id="ARBA00007886"/>
    </source>
</evidence>
<dbReference type="InterPro" id="IPR046953">
    <property type="entry name" value="Spore_GerAC-like_C"/>
</dbReference>
<dbReference type="PANTHER" id="PTHR35789:SF1">
    <property type="entry name" value="SPORE GERMINATION PROTEIN B3"/>
    <property type="match status" value="1"/>
</dbReference>
<evidence type="ECO:0000256" key="5">
    <source>
        <dbReference type="ARBA" id="ARBA00023136"/>
    </source>
</evidence>
<dbReference type="GO" id="GO:0016020">
    <property type="term" value="C:membrane"/>
    <property type="evidence" value="ECO:0007669"/>
    <property type="project" value="UniProtKB-SubCell"/>
</dbReference>
<protein>
    <submittedName>
        <fullName evidence="10">Germination protein, Ger(X)C family</fullName>
    </submittedName>
</protein>
<evidence type="ECO:0000256" key="3">
    <source>
        <dbReference type="ARBA" id="ARBA00022544"/>
    </source>
</evidence>
<keyword evidence="3" id="KW-0309">Germination</keyword>
<dbReference type="Pfam" id="PF25198">
    <property type="entry name" value="Spore_GerAC_N"/>
    <property type="match status" value="1"/>
</dbReference>
<feature type="domain" description="Spore germination GerAC-like C-terminal" evidence="8">
    <location>
        <begin position="208"/>
        <end position="363"/>
    </location>
</feature>